<evidence type="ECO:0000256" key="5">
    <source>
        <dbReference type="ARBA" id="ARBA00023242"/>
    </source>
</evidence>
<dbReference type="Proteomes" id="UP000183832">
    <property type="component" value="Unassembled WGS sequence"/>
</dbReference>
<dbReference type="Gene3D" id="3.40.1800.20">
    <property type="match status" value="1"/>
</dbReference>
<dbReference type="GO" id="GO:0005667">
    <property type="term" value="C:transcription regulator complex"/>
    <property type="evidence" value="ECO:0007669"/>
    <property type="project" value="TreeGrafter"/>
</dbReference>
<dbReference type="SUPFAM" id="SSF57667">
    <property type="entry name" value="beta-beta-alpha zinc fingers"/>
    <property type="match status" value="2"/>
</dbReference>
<dbReference type="GO" id="GO:0000978">
    <property type="term" value="F:RNA polymerase II cis-regulatory region sequence-specific DNA binding"/>
    <property type="evidence" value="ECO:0007669"/>
    <property type="project" value="TreeGrafter"/>
</dbReference>
<proteinExistence type="predicted"/>
<evidence type="ECO:0000256" key="1">
    <source>
        <dbReference type="ARBA" id="ARBA00022723"/>
    </source>
</evidence>
<dbReference type="PANTHER" id="PTHR14003">
    <property type="entry name" value="TRANSCRIPTIONAL REPRESSOR PROTEIN YY"/>
    <property type="match status" value="1"/>
</dbReference>
<feature type="domain" description="ZAD" evidence="10">
    <location>
        <begin position="4"/>
        <end position="78"/>
    </location>
</feature>
<keyword evidence="1 7" id="KW-0479">Metal-binding</keyword>
<feature type="domain" description="C2H2-type" evidence="9">
    <location>
        <begin position="181"/>
        <end position="208"/>
    </location>
</feature>
<evidence type="ECO:0000256" key="4">
    <source>
        <dbReference type="ARBA" id="ARBA00022833"/>
    </source>
</evidence>
<evidence type="ECO:0000256" key="7">
    <source>
        <dbReference type="PROSITE-ProRule" id="PRU01263"/>
    </source>
</evidence>
<accession>A0A1J1IRN3</accession>
<organism evidence="11 12">
    <name type="scientific">Clunio marinus</name>
    <dbReference type="NCBI Taxonomy" id="568069"/>
    <lineage>
        <taxon>Eukaryota</taxon>
        <taxon>Metazoa</taxon>
        <taxon>Ecdysozoa</taxon>
        <taxon>Arthropoda</taxon>
        <taxon>Hexapoda</taxon>
        <taxon>Insecta</taxon>
        <taxon>Pterygota</taxon>
        <taxon>Neoptera</taxon>
        <taxon>Endopterygota</taxon>
        <taxon>Diptera</taxon>
        <taxon>Nematocera</taxon>
        <taxon>Chironomoidea</taxon>
        <taxon>Chironomidae</taxon>
        <taxon>Clunio</taxon>
    </lineage>
</organism>
<dbReference type="OrthoDB" id="7775629at2759"/>
<feature type="binding site" evidence="7">
    <location>
        <position position="54"/>
    </location>
    <ligand>
        <name>Zn(2+)</name>
        <dbReference type="ChEBI" id="CHEBI:29105"/>
    </ligand>
</feature>
<feature type="binding site" evidence="7">
    <location>
        <position position="6"/>
    </location>
    <ligand>
        <name>Zn(2+)</name>
        <dbReference type="ChEBI" id="CHEBI:29105"/>
    </ligand>
</feature>
<feature type="binding site" evidence="7">
    <location>
        <position position="9"/>
    </location>
    <ligand>
        <name>Zn(2+)</name>
        <dbReference type="ChEBI" id="CHEBI:29105"/>
    </ligand>
</feature>
<dbReference type="EMBL" id="CVRI01000056">
    <property type="protein sequence ID" value="CRL01742.1"/>
    <property type="molecule type" value="Genomic_DNA"/>
</dbReference>
<evidence type="ECO:0000256" key="8">
    <source>
        <dbReference type="SAM" id="MobiDB-lite"/>
    </source>
</evidence>
<dbReference type="GO" id="GO:0000785">
    <property type="term" value="C:chromatin"/>
    <property type="evidence" value="ECO:0007669"/>
    <property type="project" value="TreeGrafter"/>
</dbReference>
<evidence type="ECO:0000259" key="9">
    <source>
        <dbReference type="PROSITE" id="PS50157"/>
    </source>
</evidence>
<dbReference type="AlphaFoldDB" id="A0A1J1IRN3"/>
<protein>
    <submittedName>
        <fullName evidence="11">CLUMA_CG014958, isoform A</fullName>
    </submittedName>
</protein>
<gene>
    <name evidence="11" type="ORF">CLUMA_CG014958</name>
</gene>
<dbReference type="PROSITE" id="PS50157">
    <property type="entry name" value="ZINC_FINGER_C2H2_2"/>
    <property type="match status" value="2"/>
</dbReference>
<keyword evidence="5" id="KW-0539">Nucleus</keyword>
<feature type="binding site" evidence="7">
    <location>
        <position position="51"/>
    </location>
    <ligand>
        <name>Zn(2+)</name>
        <dbReference type="ChEBI" id="CHEBI:29105"/>
    </ligand>
</feature>
<keyword evidence="12" id="KW-1185">Reference proteome</keyword>
<keyword evidence="4 7" id="KW-0862">Zinc</keyword>
<evidence type="ECO:0000313" key="11">
    <source>
        <dbReference type="EMBL" id="CRL01742.1"/>
    </source>
</evidence>
<dbReference type="InterPro" id="IPR013087">
    <property type="entry name" value="Znf_C2H2_type"/>
</dbReference>
<evidence type="ECO:0000256" key="2">
    <source>
        <dbReference type="ARBA" id="ARBA00022737"/>
    </source>
</evidence>
<evidence type="ECO:0000259" key="10">
    <source>
        <dbReference type="PROSITE" id="PS51915"/>
    </source>
</evidence>
<dbReference type="InterPro" id="IPR012934">
    <property type="entry name" value="Znf_AD"/>
</dbReference>
<dbReference type="GO" id="GO:0008270">
    <property type="term" value="F:zinc ion binding"/>
    <property type="evidence" value="ECO:0007669"/>
    <property type="project" value="UniProtKB-UniRule"/>
</dbReference>
<dbReference type="STRING" id="568069.A0A1J1IRN3"/>
<reference evidence="11 12" key="1">
    <citation type="submission" date="2015-04" db="EMBL/GenBank/DDBJ databases">
        <authorList>
            <person name="Syromyatnikov M.Y."/>
            <person name="Popov V.N."/>
        </authorList>
    </citation>
    <scope>NUCLEOTIDE SEQUENCE [LARGE SCALE GENOMIC DNA]</scope>
</reference>
<dbReference type="SUPFAM" id="SSF57716">
    <property type="entry name" value="Glucocorticoid receptor-like (DNA-binding domain)"/>
    <property type="match status" value="1"/>
</dbReference>
<dbReference type="PANTHER" id="PTHR14003:SF23">
    <property type="entry name" value="ZINC FINGER PROTEIN 143"/>
    <property type="match status" value="1"/>
</dbReference>
<dbReference type="GO" id="GO:0000981">
    <property type="term" value="F:DNA-binding transcription factor activity, RNA polymerase II-specific"/>
    <property type="evidence" value="ECO:0007669"/>
    <property type="project" value="TreeGrafter"/>
</dbReference>
<name>A0A1J1IRN3_9DIPT</name>
<dbReference type="FunFam" id="3.30.160.60:FF:000100">
    <property type="entry name" value="Zinc finger 45-like"/>
    <property type="match status" value="1"/>
</dbReference>
<dbReference type="InterPro" id="IPR036236">
    <property type="entry name" value="Znf_C2H2_sf"/>
</dbReference>
<dbReference type="FunFam" id="3.30.160.60:FF:000446">
    <property type="entry name" value="Zinc finger protein"/>
    <property type="match status" value="1"/>
</dbReference>
<evidence type="ECO:0000313" key="12">
    <source>
        <dbReference type="Proteomes" id="UP000183832"/>
    </source>
</evidence>
<feature type="region of interest" description="Disordered" evidence="8">
    <location>
        <begin position="118"/>
        <end position="145"/>
    </location>
</feature>
<keyword evidence="2" id="KW-0677">Repeat</keyword>
<evidence type="ECO:0000256" key="6">
    <source>
        <dbReference type="PROSITE-ProRule" id="PRU00042"/>
    </source>
</evidence>
<dbReference type="Gene3D" id="3.30.160.60">
    <property type="entry name" value="Classic Zinc Finger"/>
    <property type="match status" value="2"/>
</dbReference>
<dbReference type="SMART" id="SM00355">
    <property type="entry name" value="ZnF_C2H2"/>
    <property type="match status" value="3"/>
</dbReference>
<dbReference type="Pfam" id="PF07776">
    <property type="entry name" value="zf-AD"/>
    <property type="match status" value="1"/>
</dbReference>
<dbReference type="PROSITE" id="PS51915">
    <property type="entry name" value="ZAD"/>
    <property type="match status" value="1"/>
</dbReference>
<dbReference type="SMART" id="SM00868">
    <property type="entry name" value="zf-AD"/>
    <property type="match status" value="1"/>
</dbReference>
<dbReference type="Pfam" id="PF00096">
    <property type="entry name" value="zf-C2H2"/>
    <property type="match status" value="3"/>
</dbReference>
<feature type="domain" description="C2H2-type" evidence="9">
    <location>
        <begin position="153"/>
        <end position="180"/>
    </location>
</feature>
<dbReference type="GO" id="GO:0031519">
    <property type="term" value="C:PcG protein complex"/>
    <property type="evidence" value="ECO:0007669"/>
    <property type="project" value="TreeGrafter"/>
</dbReference>
<keyword evidence="3 6" id="KW-0863">Zinc-finger</keyword>
<evidence type="ECO:0000256" key="3">
    <source>
        <dbReference type="ARBA" id="ARBA00022771"/>
    </source>
</evidence>
<dbReference type="PROSITE" id="PS00028">
    <property type="entry name" value="ZINC_FINGER_C2H2_1"/>
    <property type="match status" value="3"/>
</dbReference>
<sequence length="258" mass="30066">MKDNYCRICLKSTRFLKSIIEPQTSFCVLTFINKLCNVAILENEEFSNKICKSCLDKLTIAHNIRSTCIASDNKLRQQIIPTKTSSDPSTNIKTEIQEEILEVKSLHNNIETFNNEESTVFSKREANDKNESESPLHGFKSKISRDKSSEKSHMCSICGKTFFTLSHLRSHELIHKNTKDFTCHSCGKEFLKKSYLNRHIKSHLNERNYKCKICDKVPIVIELLLRNLTWNVCNICFKDFRQPCPYRKHMQTHVELVE</sequence>
<feature type="compositionally biased region" description="Basic and acidic residues" evidence="8">
    <location>
        <begin position="122"/>
        <end position="134"/>
    </location>
</feature>